<dbReference type="SUPFAM" id="SSF48264">
    <property type="entry name" value="Cytochrome P450"/>
    <property type="match status" value="1"/>
</dbReference>
<evidence type="ECO:0000256" key="7">
    <source>
        <dbReference type="PIRSR" id="PIRSR602401-1"/>
    </source>
</evidence>
<dbReference type="EMBL" id="QVFU01000004">
    <property type="protein sequence ID" value="RFS47378.1"/>
    <property type="molecule type" value="Genomic_DNA"/>
</dbReference>
<comment type="caution">
    <text evidence="9">The sequence shown here is derived from an EMBL/GenBank/DDBJ whole genome shotgun (WGS) entry which is preliminary data.</text>
</comment>
<keyword evidence="2 7" id="KW-0349">Heme</keyword>
<dbReference type="Pfam" id="PF00067">
    <property type="entry name" value="p450"/>
    <property type="match status" value="1"/>
</dbReference>
<dbReference type="AlphaFoldDB" id="A0A372G344"/>
<dbReference type="GO" id="GO:0004497">
    <property type="term" value="F:monooxygenase activity"/>
    <property type="evidence" value="ECO:0007669"/>
    <property type="project" value="UniProtKB-KW"/>
</dbReference>
<keyword evidence="6 8" id="KW-0503">Monooxygenase</keyword>
<evidence type="ECO:0000313" key="10">
    <source>
        <dbReference type="Proteomes" id="UP000262621"/>
    </source>
</evidence>
<dbReference type="RefSeq" id="WP_117227229.1">
    <property type="nucleotide sequence ID" value="NZ_CP061725.1"/>
</dbReference>
<dbReference type="InterPro" id="IPR002401">
    <property type="entry name" value="Cyt_P450_E_grp-I"/>
</dbReference>
<evidence type="ECO:0000256" key="8">
    <source>
        <dbReference type="RuleBase" id="RU000461"/>
    </source>
</evidence>
<dbReference type="PRINTS" id="PR00385">
    <property type="entry name" value="P450"/>
</dbReference>
<name>A0A372G344_9ACTN</name>
<accession>A0A372G344</accession>
<proteinExistence type="inferred from homology"/>
<dbReference type="GO" id="GO:0020037">
    <property type="term" value="F:heme binding"/>
    <property type="evidence" value="ECO:0007669"/>
    <property type="project" value="InterPro"/>
</dbReference>
<sequence length="445" mass="50176">MPLWHTLPNLLRDPARALVEFGERSAGQVVRLNLGSLRPYLVTHPEHLQQVLRERSGNYVRAGDGLQWRPLKRLFGEGILGDGEHWADSRQILQPLFTARRIDTMVDRLAVAIEEAVDELAEPARTGRPVDMGTVQARIVCSAIMRVFFADRISVSDAMRIMQAQDAIARSVMPRILVPWAPLAVPMPGDRTFRRAVQLIDDLLLPTVRATRHEAVDGADDIISTLWRGRTEDGGRLDEQQVRNDTVAMVATTTETTISVLTWLWPHIERNPEIAARLQAEIDEVVGGQPVRREHLRDLRYTRQVLDELLRLYPIGWLFPRNAVEEDVVGGVRIPAGSTVVVSPLITHRMSMFWERPEVFDPDRFRPEQARQRHRYTHFPFGGGPHQCLGMHLFYLEATLIVASLLSRFRFRLCRPAVPGIKVAAALRPLAPVEAVLRPAAGVAA</sequence>
<keyword evidence="3 7" id="KW-0479">Metal-binding</keyword>
<dbReference type="PRINTS" id="PR00463">
    <property type="entry name" value="EP450I"/>
</dbReference>
<keyword evidence="10" id="KW-1185">Reference proteome</keyword>
<dbReference type="InterPro" id="IPR050196">
    <property type="entry name" value="Cytochrome_P450_Monoox"/>
</dbReference>
<dbReference type="GO" id="GO:0016705">
    <property type="term" value="F:oxidoreductase activity, acting on paired donors, with incorporation or reduction of molecular oxygen"/>
    <property type="evidence" value="ECO:0007669"/>
    <property type="project" value="InterPro"/>
</dbReference>
<dbReference type="Gene3D" id="1.10.630.10">
    <property type="entry name" value="Cytochrome P450"/>
    <property type="match status" value="1"/>
</dbReference>
<evidence type="ECO:0000256" key="4">
    <source>
        <dbReference type="ARBA" id="ARBA00023002"/>
    </source>
</evidence>
<feature type="binding site" description="axial binding residue" evidence="7">
    <location>
        <position position="388"/>
    </location>
    <ligand>
        <name>heme</name>
        <dbReference type="ChEBI" id="CHEBI:30413"/>
    </ligand>
    <ligandPart>
        <name>Fe</name>
        <dbReference type="ChEBI" id="CHEBI:18248"/>
    </ligandPart>
</feature>
<dbReference type="GO" id="GO:0005506">
    <property type="term" value="F:iron ion binding"/>
    <property type="evidence" value="ECO:0007669"/>
    <property type="project" value="InterPro"/>
</dbReference>
<dbReference type="InterPro" id="IPR036396">
    <property type="entry name" value="Cyt_P450_sf"/>
</dbReference>
<evidence type="ECO:0000313" key="9">
    <source>
        <dbReference type="EMBL" id="RFS47378.1"/>
    </source>
</evidence>
<protein>
    <submittedName>
        <fullName evidence="9">Cytochrome P450</fullName>
    </submittedName>
</protein>
<dbReference type="PANTHER" id="PTHR24291">
    <property type="entry name" value="CYTOCHROME P450 FAMILY 4"/>
    <property type="match status" value="1"/>
</dbReference>
<comment type="cofactor">
    <cofactor evidence="7">
        <name>heme</name>
        <dbReference type="ChEBI" id="CHEBI:30413"/>
    </cofactor>
</comment>
<evidence type="ECO:0000256" key="3">
    <source>
        <dbReference type="ARBA" id="ARBA00022723"/>
    </source>
</evidence>
<dbReference type="InterPro" id="IPR001128">
    <property type="entry name" value="Cyt_P450"/>
</dbReference>
<keyword evidence="5 7" id="KW-0408">Iron</keyword>
<keyword evidence="4 8" id="KW-0560">Oxidoreductase</keyword>
<dbReference type="Proteomes" id="UP000262621">
    <property type="component" value="Unassembled WGS sequence"/>
</dbReference>
<evidence type="ECO:0000256" key="1">
    <source>
        <dbReference type="ARBA" id="ARBA00010617"/>
    </source>
</evidence>
<reference evidence="9 10" key="1">
    <citation type="submission" date="2018-08" db="EMBL/GenBank/DDBJ databases">
        <title>Verrucosispora craniellae sp. nov., isolated from a marine sponge in the South China Sea.</title>
        <authorList>
            <person name="Li L."/>
            <person name="Lin H.W."/>
        </authorList>
    </citation>
    <scope>NUCLEOTIDE SEQUENCE [LARGE SCALE GENOMIC DNA]</scope>
    <source>
        <strain evidence="9 10">LHW63014</strain>
    </source>
</reference>
<evidence type="ECO:0000256" key="5">
    <source>
        <dbReference type="ARBA" id="ARBA00023004"/>
    </source>
</evidence>
<dbReference type="InterPro" id="IPR017972">
    <property type="entry name" value="Cyt_P450_CS"/>
</dbReference>
<gene>
    <name evidence="9" type="ORF">D0Q02_07315</name>
</gene>
<evidence type="ECO:0000256" key="6">
    <source>
        <dbReference type="ARBA" id="ARBA00023033"/>
    </source>
</evidence>
<organism evidence="9 10">
    <name type="scientific">Micromonospora craniellae</name>
    <dbReference type="NCBI Taxonomy" id="2294034"/>
    <lineage>
        <taxon>Bacteria</taxon>
        <taxon>Bacillati</taxon>
        <taxon>Actinomycetota</taxon>
        <taxon>Actinomycetes</taxon>
        <taxon>Micromonosporales</taxon>
        <taxon>Micromonosporaceae</taxon>
        <taxon>Micromonospora</taxon>
    </lineage>
</organism>
<comment type="similarity">
    <text evidence="1 8">Belongs to the cytochrome P450 family.</text>
</comment>
<dbReference type="PANTHER" id="PTHR24291:SF50">
    <property type="entry name" value="BIFUNCTIONAL ALBAFLAVENONE MONOOXYGENASE_TERPENE SYNTHASE"/>
    <property type="match status" value="1"/>
</dbReference>
<dbReference type="OrthoDB" id="9764248at2"/>
<evidence type="ECO:0000256" key="2">
    <source>
        <dbReference type="ARBA" id="ARBA00022617"/>
    </source>
</evidence>
<dbReference type="PROSITE" id="PS00086">
    <property type="entry name" value="CYTOCHROME_P450"/>
    <property type="match status" value="1"/>
</dbReference>